<dbReference type="Gene3D" id="3.40.50.2000">
    <property type="entry name" value="Glycogen Phosphorylase B"/>
    <property type="match status" value="2"/>
</dbReference>
<accession>A0A6J4D058</accession>
<evidence type="ECO:0000313" key="1">
    <source>
        <dbReference type="EMBL" id="BCD70815.1"/>
    </source>
</evidence>
<sequence length="344" mass="38605">MAEKELDYLILTPIPVFYKTNLYNKLSKSLKIFVVFLAKDTQEVRARDFSGLEGLEFGYSMLFEGCLQQRPLWRNATKLIQLLRKKSYRCLLLGGWDCLEFWIAAFFSPQKANAVVVESSILESKTNGVKACIKRLFLSRISKGFVCSKLHANLLKALHFKAEIKITHGVGIIHPAKKRREKRPYAQKFICIARLSAVKNLEFLLLVFAHLPELSLSVVGTGELEEKLKNMASSNVTFLGAIENAHLNTILCAHDVLILPSLKETWGLVVEEALSSGLPVLVSTAVGARSLVQEGVNGFLFCPKDSVRLQELLKNLGVYYSTLLEGARLWSLEDKNKAQIEAYL</sequence>
<dbReference type="RefSeq" id="WP_040499122.1">
    <property type="nucleotide sequence ID" value="NZ_AP019774.1"/>
</dbReference>
<proteinExistence type="predicted"/>
<protein>
    <submittedName>
        <fullName evidence="1">Uncharacterized protein</fullName>
    </submittedName>
</protein>
<dbReference type="SUPFAM" id="SSF53756">
    <property type="entry name" value="UDP-Glycosyltransferase/glycogen phosphorylase"/>
    <property type="match status" value="1"/>
</dbReference>
<organism evidence="1 2">
    <name type="scientific">Helicobacter suis</name>
    <dbReference type="NCBI Taxonomy" id="104628"/>
    <lineage>
        <taxon>Bacteria</taxon>
        <taxon>Pseudomonadati</taxon>
        <taxon>Campylobacterota</taxon>
        <taxon>Epsilonproteobacteria</taxon>
        <taxon>Campylobacterales</taxon>
        <taxon>Helicobacteraceae</taxon>
        <taxon>Helicobacter</taxon>
    </lineage>
</organism>
<dbReference type="InterPro" id="IPR050194">
    <property type="entry name" value="Glycosyltransferase_grp1"/>
</dbReference>
<dbReference type="Pfam" id="PF13692">
    <property type="entry name" value="Glyco_trans_1_4"/>
    <property type="match status" value="1"/>
</dbReference>
<dbReference type="GO" id="GO:0016757">
    <property type="term" value="F:glycosyltransferase activity"/>
    <property type="evidence" value="ECO:0007669"/>
    <property type="project" value="InterPro"/>
</dbReference>
<reference evidence="1 2" key="1">
    <citation type="submission" date="2019-06" db="EMBL/GenBank/DDBJ databases">
        <title>Complete genome sequence of Helicobacter suis SNTW101c.</title>
        <authorList>
            <person name="Rimbara E."/>
            <person name="Suzuki M."/>
            <person name="Matsui H."/>
            <person name="Nakamura M."/>
            <person name="Mori S."/>
            <person name="Shibayama K."/>
        </authorList>
    </citation>
    <scope>NUCLEOTIDE SEQUENCE [LARGE SCALE GENOMIC DNA]</scope>
    <source>
        <strain evidence="1 2">SNTW101c</strain>
    </source>
</reference>
<dbReference type="EMBL" id="AP019774">
    <property type="protein sequence ID" value="BCD70815.1"/>
    <property type="molecule type" value="Genomic_DNA"/>
</dbReference>
<dbReference type="PANTHER" id="PTHR45947:SF3">
    <property type="entry name" value="SULFOQUINOVOSYL TRANSFERASE SQD2"/>
    <property type="match status" value="1"/>
</dbReference>
<evidence type="ECO:0000313" key="2">
    <source>
        <dbReference type="Proteomes" id="UP000317935"/>
    </source>
</evidence>
<dbReference type="Proteomes" id="UP000317935">
    <property type="component" value="Chromosome"/>
</dbReference>
<dbReference type="PANTHER" id="PTHR45947">
    <property type="entry name" value="SULFOQUINOVOSYL TRANSFERASE SQD2"/>
    <property type="match status" value="1"/>
</dbReference>
<dbReference type="CDD" id="cd03801">
    <property type="entry name" value="GT4_PimA-like"/>
    <property type="match status" value="1"/>
</dbReference>
<gene>
    <name evidence="1" type="ORF">SNTW_14600</name>
</gene>
<dbReference type="AlphaFoldDB" id="A0A6J4D058"/>
<name>A0A6J4D058_9HELI</name>